<reference evidence="2" key="1">
    <citation type="submission" date="2023-07" db="EMBL/GenBank/DDBJ databases">
        <title>30 novel species of actinomycetes from the DSMZ collection.</title>
        <authorList>
            <person name="Nouioui I."/>
        </authorList>
    </citation>
    <scope>NUCLEOTIDE SEQUENCE [LARGE SCALE GENOMIC DNA]</scope>
    <source>
        <strain evidence="2">DSM 45834</strain>
    </source>
</reference>
<evidence type="ECO:0000313" key="2">
    <source>
        <dbReference type="Proteomes" id="UP001183202"/>
    </source>
</evidence>
<comment type="caution">
    <text evidence="1">The sequence shown here is derived from an EMBL/GenBank/DDBJ whole genome shotgun (WGS) entry which is preliminary data.</text>
</comment>
<keyword evidence="1" id="KW-0808">Transferase</keyword>
<dbReference type="PANTHER" id="PTHR45947">
    <property type="entry name" value="SULFOQUINOVOSYL TRANSFERASE SQD2"/>
    <property type="match status" value="1"/>
</dbReference>
<gene>
    <name evidence="1" type="ORF">RM445_04025</name>
</gene>
<dbReference type="RefSeq" id="WP_311554614.1">
    <property type="nucleotide sequence ID" value="NZ_JAVREJ010000002.1"/>
</dbReference>
<keyword evidence="2" id="KW-1185">Reference proteome</keyword>
<sequence length="395" mass="43125">MERIDRLIVQQYDAQRTLTIGGIDTCLRGVLEYSPPDVRIGVVGVLDDASGGGVLGRWQKVRKGERDIWFLPVARIDTTRPKGVVPFSVRLIAGLLRYRARIPRAESLQAHRVDVGLATRLLFRGPLVYCIHTQERGLLGPTSDSFWRKFGDLHERLDRWIVRRADRVIVFNPAYAEKVRRWNPRTAAAPTWFDPAITVPAPDPHPPALVWVGRLETPKNPELAIRTFAALAKSDPEEPWTFEVIGSGTLRPELEALIATLPPDVASRITLRGRLAAADVAEARSRSGVFLMTSHAGYEGFPRVLVEAMAAGLPAVVTEGADTGGLVQQGVSGFTCGRDPQELADAVRAARGLDRAKVTEAVAALSAPRVVRENFFPDSADVPAVAGSDSVQETS</sequence>
<dbReference type="PANTHER" id="PTHR45947:SF3">
    <property type="entry name" value="SULFOQUINOVOSYL TRANSFERASE SQD2"/>
    <property type="match status" value="1"/>
</dbReference>
<name>A0ABU2N439_9PSEU</name>
<dbReference type="InterPro" id="IPR050194">
    <property type="entry name" value="Glycosyltransferase_grp1"/>
</dbReference>
<keyword evidence="1" id="KW-0328">Glycosyltransferase</keyword>
<dbReference type="GO" id="GO:0016757">
    <property type="term" value="F:glycosyltransferase activity"/>
    <property type="evidence" value="ECO:0007669"/>
    <property type="project" value="UniProtKB-KW"/>
</dbReference>
<dbReference type="Proteomes" id="UP001183202">
    <property type="component" value="Unassembled WGS sequence"/>
</dbReference>
<organism evidence="1 2">
    <name type="scientific">Pseudonocardia charpentierae</name>
    <dbReference type="NCBI Taxonomy" id="3075545"/>
    <lineage>
        <taxon>Bacteria</taxon>
        <taxon>Bacillati</taxon>
        <taxon>Actinomycetota</taxon>
        <taxon>Actinomycetes</taxon>
        <taxon>Pseudonocardiales</taxon>
        <taxon>Pseudonocardiaceae</taxon>
        <taxon>Pseudonocardia</taxon>
    </lineage>
</organism>
<proteinExistence type="predicted"/>
<dbReference type="Gene3D" id="3.40.50.2000">
    <property type="entry name" value="Glycogen Phosphorylase B"/>
    <property type="match status" value="2"/>
</dbReference>
<dbReference type="Pfam" id="PF13692">
    <property type="entry name" value="Glyco_trans_1_4"/>
    <property type="match status" value="1"/>
</dbReference>
<dbReference type="SUPFAM" id="SSF53756">
    <property type="entry name" value="UDP-Glycosyltransferase/glycogen phosphorylase"/>
    <property type="match status" value="1"/>
</dbReference>
<evidence type="ECO:0000313" key="1">
    <source>
        <dbReference type="EMBL" id="MDT0348686.1"/>
    </source>
</evidence>
<dbReference type="EMBL" id="JAVREJ010000002">
    <property type="protein sequence ID" value="MDT0348686.1"/>
    <property type="molecule type" value="Genomic_DNA"/>
</dbReference>
<accession>A0ABU2N439</accession>
<protein>
    <submittedName>
        <fullName evidence="1">Glycosyltransferase</fullName>
        <ecNumber evidence="1">2.4.-.-</ecNumber>
    </submittedName>
</protein>
<dbReference type="EC" id="2.4.-.-" evidence="1"/>